<keyword evidence="3" id="KW-0653">Protein transport</keyword>
<feature type="domain" description="Zinc finger Sec23/Sec24-type" evidence="6">
    <location>
        <begin position="168"/>
        <end position="206"/>
    </location>
</feature>
<evidence type="ECO:0000259" key="8">
    <source>
        <dbReference type="Pfam" id="PF04815"/>
    </source>
</evidence>
<evidence type="ECO:0000259" key="7">
    <source>
        <dbReference type="Pfam" id="PF04811"/>
    </source>
</evidence>
<evidence type="ECO:0000256" key="2">
    <source>
        <dbReference type="ARBA" id="ARBA00022448"/>
    </source>
</evidence>
<evidence type="ECO:0000256" key="4">
    <source>
        <dbReference type="SAM" id="MobiDB-lite"/>
    </source>
</evidence>
<dbReference type="GO" id="GO:0070971">
    <property type="term" value="C:endoplasmic reticulum exit site"/>
    <property type="evidence" value="ECO:0007669"/>
    <property type="project" value="TreeGrafter"/>
</dbReference>
<proteinExistence type="inferred from homology"/>
<reference evidence="10 11" key="1">
    <citation type="journal article" date="2018" name="Plant J.">
        <title>Genome sequences of Chlorella sorokiniana UTEX 1602 and Micractinium conductrix SAG 241.80: implications to maltose excretion by a green alga.</title>
        <authorList>
            <person name="Arriola M.B."/>
            <person name="Velmurugan N."/>
            <person name="Zhang Y."/>
            <person name="Plunkett M.H."/>
            <person name="Hondzo H."/>
            <person name="Barney B.M."/>
        </authorList>
    </citation>
    <scope>NUCLEOTIDE SEQUENCE [LARGE SCALE GENOMIC DNA]</scope>
    <source>
        <strain evidence="11">UTEX 1602</strain>
    </source>
</reference>
<feature type="domain" description="Sec23/Sec24 helical" evidence="8">
    <location>
        <begin position="580"/>
        <end position="679"/>
    </location>
</feature>
<dbReference type="Pfam" id="PF04810">
    <property type="entry name" value="zf-Sec23_Sec24"/>
    <property type="match status" value="1"/>
</dbReference>
<dbReference type="Gene3D" id="1.20.120.730">
    <property type="entry name" value="Sec23/Sec24 helical domain"/>
    <property type="match status" value="1"/>
</dbReference>
<dbReference type="InterPro" id="IPR007123">
    <property type="entry name" value="Gelsolin-like_dom"/>
</dbReference>
<dbReference type="GO" id="GO:0090110">
    <property type="term" value="P:COPII-coated vesicle cargo loading"/>
    <property type="evidence" value="ECO:0007669"/>
    <property type="project" value="TreeGrafter"/>
</dbReference>
<gene>
    <name evidence="10" type="ORF">C2E21_1485</name>
</gene>
<dbReference type="Gene3D" id="3.40.20.10">
    <property type="entry name" value="Severin"/>
    <property type="match status" value="1"/>
</dbReference>
<keyword evidence="2" id="KW-0813">Transport</keyword>
<feature type="compositionally biased region" description="Pro residues" evidence="4">
    <location>
        <begin position="37"/>
        <end position="54"/>
    </location>
</feature>
<evidence type="ECO:0000259" key="5">
    <source>
        <dbReference type="Pfam" id="PF00626"/>
    </source>
</evidence>
<dbReference type="GO" id="GO:0006886">
    <property type="term" value="P:intracellular protein transport"/>
    <property type="evidence" value="ECO:0007669"/>
    <property type="project" value="InterPro"/>
</dbReference>
<dbReference type="STRING" id="3076.A0A2P6U1C7"/>
<evidence type="ECO:0000259" key="6">
    <source>
        <dbReference type="Pfam" id="PF04810"/>
    </source>
</evidence>
<feature type="domain" description="Gelsolin-like" evidence="5">
    <location>
        <begin position="703"/>
        <end position="769"/>
    </location>
</feature>
<dbReference type="Pfam" id="PF08033">
    <property type="entry name" value="Sec23_BS"/>
    <property type="match status" value="1"/>
</dbReference>
<name>A0A2P6U1C7_CHLSO</name>
<comment type="similarity">
    <text evidence="1">Belongs to the SEC23/SEC24 family. SEC24 subfamily.</text>
</comment>
<dbReference type="InterPro" id="IPR006900">
    <property type="entry name" value="Sec23/24_helical_dom"/>
</dbReference>
<comment type="caution">
    <text evidence="10">The sequence shown here is derived from an EMBL/GenBank/DDBJ whole genome shotgun (WGS) entry which is preliminary data.</text>
</comment>
<evidence type="ECO:0000313" key="10">
    <source>
        <dbReference type="EMBL" id="PRW60099.1"/>
    </source>
</evidence>
<dbReference type="AlphaFoldDB" id="A0A2P6U1C7"/>
<dbReference type="Gene3D" id="2.60.40.1670">
    <property type="entry name" value="beta-sandwich domain of Sec23/24"/>
    <property type="match status" value="1"/>
</dbReference>
<dbReference type="PANTHER" id="PTHR13803">
    <property type="entry name" value="SEC24-RELATED PROTEIN"/>
    <property type="match status" value="1"/>
</dbReference>
<dbReference type="SUPFAM" id="SSF82919">
    <property type="entry name" value="Zn-finger domain of Sec23/24"/>
    <property type="match status" value="1"/>
</dbReference>
<dbReference type="GO" id="GO:0000149">
    <property type="term" value="F:SNARE binding"/>
    <property type="evidence" value="ECO:0007669"/>
    <property type="project" value="TreeGrafter"/>
</dbReference>
<dbReference type="InterPro" id="IPR036465">
    <property type="entry name" value="vWFA_dom_sf"/>
</dbReference>
<dbReference type="Gene3D" id="3.40.50.410">
    <property type="entry name" value="von Willebrand factor, type A domain"/>
    <property type="match status" value="1"/>
</dbReference>
<evidence type="ECO:0000313" key="11">
    <source>
        <dbReference type="Proteomes" id="UP000239899"/>
    </source>
</evidence>
<keyword evidence="11" id="KW-1185">Reference proteome</keyword>
<feature type="compositionally biased region" description="Pro residues" evidence="4">
    <location>
        <begin position="1"/>
        <end position="16"/>
    </location>
</feature>
<organism evidence="10 11">
    <name type="scientific">Chlorella sorokiniana</name>
    <name type="common">Freshwater green alga</name>
    <dbReference type="NCBI Taxonomy" id="3076"/>
    <lineage>
        <taxon>Eukaryota</taxon>
        <taxon>Viridiplantae</taxon>
        <taxon>Chlorophyta</taxon>
        <taxon>core chlorophytes</taxon>
        <taxon>Trebouxiophyceae</taxon>
        <taxon>Chlorellales</taxon>
        <taxon>Chlorellaceae</taxon>
        <taxon>Chlorella clade</taxon>
        <taxon>Chlorella</taxon>
    </lineage>
</organism>
<dbReference type="SUPFAM" id="SSF81995">
    <property type="entry name" value="beta-sandwich domain of Sec23/24"/>
    <property type="match status" value="1"/>
</dbReference>
<dbReference type="EMBL" id="LHPG02000003">
    <property type="protein sequence ID" value="PRW60099.1"/>
    <property type="molecule type" value="Genomic_DNA"/>
</dbReference>
<dbReference type="SUPFAM" id="SSF81811">
    <property type="entry name" value="Helical domain of Sec23/24"/>
    <property type="match status" value="1"/>
</dbReference>
<feature type="region of interest" description="Disordered" evidence="4">
    <location>
        <begin position="1"/>
        <end position="78"/>
    </location>
</feature>
<dbReference type="InterPro" id="IPR050550">
    <property type="entry name" value="SEC23_SEC24_subfamily"/>
</dbReference>
<feature type="domain" description="Sec23/Sec24 trunk" evidence="7">
    <location>
        <begin position="243"/>
        <end position="479"/>
    </location>
</feature>
<protein>
    <submittedName>
        <fullName evidence="10">Transport Sec24-like protein</fullName>
    </submittedName>
</protein>
<dbReference type="InterPro" id="IPR006895">
    <property type="entry name" value="Znf_Sec23_Sec24"/>
</dbReference>
<dbReference type="InterPro" id="IPR029006">
    <property type="entry name" value="ADF-H/Gelsolin-like_dom_sf"/>
</dbReference>
<dbReference type="SUPFAM" id="SSF53300">
    <property type="entry name" value="vWA-like"/>
    <property type="match status" value="1"/>
</dbReference>
<dbReference type="SUPFAM" id="SSF82754">
    <property type="entry name" value="C-terminal, gelsolin-like domain of Sec23/24"/>
    <property type="match status" value="1"/>
</dbReference>
<feature type="compositionally biased region" description="Low complexity" evidence="4">
    <location>
        <begin position="55"/>
        <end position="68"/>
    </location>
</feature>
<feature type="domain" description="Sec23/Sec24 beta-sandwich" evidence="9">
    <location>
        <begin position="485"/>
        <end position="569"/>
    </location>
</feature>
<dbReference type="InterPro" id="IPR036180">
    <property type="entry name" value="Gelsolin-like_dom_sf"/>
</dbReference>
<dbReference type="Gene3D" id="2.30.30.380">
    <property type="entry name" value="Zn-finger domain of Sec23/24"/>
    <property type="match status" value="1"/>
</dbReference>
<dbReference type="PANTHER" id="PTHR13803:SF4">
    <property type="entry name" value="SECRETORY 24CD, ISOFORM C"/>
    <property type="match status" value="1"/>
</dbReference>
<dbReference type="Pfam" id="PF00626">
    <property type="entry name" value="Gelsolin"/>
    <property type="match status" value="1"/>
</dbReference>
<accession>A0A2P6U1C7</accession>
<dbReference type="InterPro" id="IPR036175">
    <property type="entry name" value="Sec23/24_helical_dom_sf"/>
</dbReference>
<evidence type="ECO:0000256" key="3">
    <source>
        <dbReference type="ARBA" id="ARBA00022927"/>
    </source>
</evidence>
<evidence type="ECO:0000259" key="9">
    <source>
        <dbReference type="Pfam" id="PF08033"/>
    </source>
</evidence>
<evidence type="ECO:0000256" key="1">
    <source>
        <dbReference type="ARBA" id="ARBA00008334"/>
    </source>
</evidence>
<dbReference type="Pfam" id="PF04811">
    <property type="entry name" value="Sec23_trunk"/>
    <property type="match status" value="1"/>
</dbReference>
<dbReference type="GO" id="GO:0030127">
    <property type="term" value="C:COPII vesicle coat"/>
    <property type="evidence" value="ECO:0007669"/>
    <property type="project" value="InterPro"/>
</dbReference>
<dbReference type="Proteomes" id="UP000239899">
    <property type="component" value="Unassembled WGS sequence"/>
</dbReference>
<sequence length="833" mass="90922">MPGQPPMPGMVPPGQQPPMGGMPGMPPPMPGGMQQPGMPPPMPGMPQQARPPMPTGMAPGMAAAAPAASKIDPSQIPRPLPYAIPTQVFETRRESTHAIPPAADAPIVIRDRGSCGPRFLRSTLNMVPQTGDLLKGSSLPLVAIINPLALQDPGDDPVEVADFGAMGPVRCQACKAYVNPYMRWTDGGRTMQCCFCGANTEVPQEYQCHIGPDGERRDKFERPELCRGSVEMTVTAEYQVRPPMAPTHFFLIDVSQPAVASGATAAICSSIARMLDELPGGDRTQVCVATFDATIHFYSMRPGQAQPHMLVVPDTTDVYCPLAGNVVVNLKQSRELVGSLLESIPRMFQDTQVMETCGGAALKSAVEALKGGEGGRLHAFLCSLPRRGALHLRLRDVGRPPTDRDTLDNLLPESKEYQAMALDAAEHQISIDLFVMTQGYVDVATLGVLCSNTCGSLYHWCPWSPALDGDEFFNDLRWSLVRPQGLEAVGRLRCSRGLAVEKYIGSFYRRVETDLNFPALSCDHAFAAKLLYEEKLPERGEAYLQFALLYSTTEGQRRVRVHTLALPITQSLGTTFRGADLDAYMSYVSRKVSSQVPGHALGACKEAINKAAADALVAYRTHCAAASSSGQLILPEALKLLPLYTLALSKHVVFRTDTRPDVRAAAMWRMLSLPVQRAVPLVYARMVPLHGLLERPQNAMPVPDKLWLSAEKLQPEGVYLLENGFEAFIFVGKAVVPQTCQALFGAPSLEALDPARPLLLPELDTPLSAAVRALLDEVRRQRSAYLRLRVVRRGEPIESTFYSALVEDRTPSGGMSYVEYLCFLHRQIQNKMS</sequence>
<dbReference type="InterPro" id="IPR006896">
    <property type="entry name" value="Sec23/24_trunk_dom"/>
</dbReference>
<dbReference type="Pfam" id="PF04815">
    <property type="entry name" value="Sec23_helical"/>
    <property type="match status" value="1"/>
</dbReference>
<dbReference type="GO" id="GO:0008270">
    <property type="term" value="F:zinc ion binding"/>
    <property type="evidence" value="ECO:0007669"/>
    <property type="project" value="InterPro"/>
</dbReference>
<dbReference type="InterPro" id="IPR012990">
    <property type="entry name" value="Beta-sandwich_Sec23_24"/>
</dbReference>
<dbReference type="InterPro" id="IPR036174">
    <property type="entry name" value="Znf_Sec23_Sec24_sf"/>
</dbReference>
<dbReference type="OrthoDB" id="49016at2759"/>